<name>A0A6M4GXI7_9PROT</name>
<dbReference type="RefSeq" id="WP_171093831.1">
    <property type="nucleotide sequence ID" value="NZ_CP053069.1"/>
</dbReference>
<keyword evidence="3" id="KW-1185">Reference proteome</keyword>
<proteinExistence type="predicted"/>
<protein>
    <submittedName>
        <fullName evidence="2">Uncharacterized protein</fullName>
    </submittedName>
</protein>
<gene>
    <name evidence="2" type="ORF">DSM104443_03092</name>
</gene>
<reference evidence="2 3" key="1">
    <citation type="submission" date="2020-04" db="EMBL/GenBank/DDBJ databases">
        <title>Usitatibacter rugosus gen. nov., sp. nov. and Usitatibacter palustris sp. nov., novel members of Usitatibacteraceae fam. nov. within the order Nitrosomonadales isolated from soil.</title>
        <authorList>
            <person name="Huber K.J."/>
            <person name="Neumann-Schaal M."/>
            <person name="Geppert A."/>
            <person name="Luckner M."/>
            <person name="Wanner G."/>
            <person name="Overmann J."/>
        </authorList>
    </citation>
    <scope>NUCLEOTIDE SEQUENCE [LARGE SCALE GENOMIC DNA]</scope>
    <source>
        <strain evidence="2 3">0125_3</strain>
    </source>
</reference>
<evidence type="ECO:0000313" key="3">
    <source>
        <dbReference type="Proteomes" id="UP000501534"/>
    </source>
</evidence>
<dbReference type="EMBL" id="CP053069">
    <property type="protein sequence ID" value="QJR12009.1"/>
    <property type="molecule type" value="Genomic_DNA"/>
</dbReference>
<keyword evidence="1" id="KW-0812">Transmembrane</keyword>
<evidence type="ECO:0000256" key="1">
    <source>
        <dbReference type="SAM" id="Phobius"/>
    </source>
</evidence>
<organism evidence="2 3">
    <name type="scientific">Usitatibacter rugosus</name>
    <dbReference type="NCBI Taxonomy" id="2732067"/>
    <lineage>
        <taxon>Bacteria</taxon>
        <taxon>Pseudomonadati</taxon>
        <taxon>Pseudomonadota</taxon>
        <taxon>Betaproteobacteria</taxon>
        <taxon>Nitrosomonadales</taxon>
        <taxon>Usitatibacteraceae</taxon>
        <taxon>Usitatibacter</taxon>
    </lineage>
</organism>
<sequence length="78" mass="8282">MFIWKGNGHWAALLVALIIVGAGKALGPIGTSAGLAVSGVLMFLLHGAFGEDASAFYFPVKYWPCLLLPLAVLTFFSR</sequence>
<evidence type="ECO:0000313" key="2">
    <source>
        <dbReference type="EMBL" id="QJR12009.1"/>
    </source>
</evidence>
<dbReference type="Proteomes" id="UP000501534">
    <property type="component" value="Chromosome"/>
</dbReference>
<feature type="transmembrane region" description="Helical" evidence="1">
    <location>
        <begin position="54"/>
        <end position="76"/>
    </location>
</feature>
<dbReference type="AlphaFoldDB" id="A0A6M4GXI7"/>
<keyword evidence="1" id="KW-1133">Transmembrane helix</keyword>
<keyword evidence="1" id="KW-0472">Membrane</keyword>
<accession>A0A6M4GXI7</accession>
<dbReference type="KEGG" id="uru:DSM104443_03092"/>